<evidence type="ECO:0000313" key="1">
    <source>
        <dbReference type="EMBL" id="GFS22095.1"/>
    </source>
</evidence>
<evidence type="ECO:0000313" key="2">
    <source>
        <dbReference type="Proteomes" id="UP000762676"/>
    </source>
</evidence>
<gene>
    <name evidence="1" type="ORF">ElyMa_001609000</name>
</gene>
<proteinExistence type="predicted"/>
<organism evidence="1 2">
    <name type="scientific">Elysia marginata</name>
    <dbReference type="NCBI Taxonomy" id="1093978"/>
    <lineage>
        <taxon>Eukaryota</taxon>
        <taxon>Metazoa</taxon>
        <taxon>Spiralia</taxon>
        <taxon>Lophotrochozoa</taxon>
        <taxon>Mollusca</taxon>
        <taxon>Gastropoda</taxon>
        <taxon>Heterobranchia</taxon>
        <taxon>Euthyneura</taxon>
        <taxon>Panpulmonata</taxon>
        <taxon>Sacoglossa</taxon>
        <taxon>Placobranchoidea</taxon>
        <taxon>Plakobranchidae</taxon>
        <taxon>Elysia</taxon>
    </lineage>
</organism>
<dbReference type="AlphaFoldDB" id="A0AAV4JI73"/>
<name>A0AAV4JI73_9GAST</name>
<reference evidence="1 2" key="1">
    <citation type="journal article" date="2021" name="Elife">
        <title>Chloroplast acquisition without the gene transfer in kleptoplastic sea slugs, Plakobranchus ocellatus.</title>
        <authorList>
            <person name="Maeda T."/>
            <person name="Takahashi S."/>
            <person name="Yoshida T."/>
            <person name="Shimamura S."/>
            <person name="Takaki Y."/>
            <person name="Nagai Y."/>
            <person name="Toyoda A."/>
            <person name="Suzuki Y."/>
            <person name="Arimoto A."/>
            <person name="Ishii H."/>
            <person name="Satoh N."/>
            <person name="Nishiyama T."/>
            <person name="Hasebe M."/>
            <person name="Maruyama T."/>
            <person name="Minagawa J."/>
            <person name="Obokata J."/>
            <person name="Shigenobu S."/>
        </authorList>
    </citation>
    <scope>NUCLEOTIDE SEQUENCE [LARGE SCALE GENOMIC DNA]</scope>
</reference>
<accession>A0AAV4JI73</accession>
<dbReference type="Proteomes" id="UP000762676">
    <property type="component" value="Unassembled WGS sequence"/>
</dbReference>
<sequence>MKEIMSSTPGRHRKRGLTCTKKKLWATFRVPSKTRALVLELCASSRGGQSWRVCLLCILLQWQPYVPHDPAGPLSWRVVVQHL</sequence>
<comment type="caution">
    <text evidence="1">The sequence shown here is derived from an EMBL/GenBank/DDBJ whole genome shotgun (WGS) entry which is preliminary data.</text>
</comment>
<keyword evidence="2" id="KW-1185">Reference proteome</keyword>
<protein>
    <submittedName>
        <fullName evidence="1">Uncharacterized protein</fullName>
    </submittedName>
</protein>
<dbReference type="EMBL" id="BMAT01003225">
    <property type="protein sequence ID" value="GFS22095.1"/>
    <property type="molecule type" value="Genomic_DNA"/>
</dbReference>